<evidence type="ECO:0000313" key="4">
    <source>
        <dbReference type="EMBL" id="GGD87154.1"/>
    </source>
</evidence>
<reference evidence="4" key="2">
    <citation type="submission" date="2020-09" db="EMBL/GenBank/DDBJ databases">
        <authorList>
            <person name="Sun Q."/>
            <person name="Zhou Y."/>
        </authorList>
    </citation>
    <scope>NUCLEOTIDE SEQUENCE</scope>
    <source>
        <strain evidence="4">CGMCC 1.15367</strain>
    </source>
</reference>
<dbReference type="PROSITE" id="PS51257">
    <property type="entry name" value="PROKAR_LIPOPROTEIN"/>
    <property type="match status" value="1"/>
</dbReference>
<accession>A0A917E0B4</accession>
<dbReference type="SMART" id="SM00257">
    <property type="entry name" value="LysM"/>
    <property type="match status" value="2"/>
</dbReference>
<dbReference type="Pfam" id="PF01476">
    <property type="entry name" value="LysM"/>
    <property type="match status" value="2"/>
</dbReference>
<protein>
    <recommendedName>
        <fullName evidence="3">LysM domain-containing protein</fullName>
    </recommendedName>
</protein>
<dbReference type="SUPFAM" id="SSF51261">
    <property type="entry name" value="Duplicated hybrid motif"/>
    <property type="match status" value="1"/>
</dbReference>
<dbReference type="Gene3D" id="2.70.70.10">
    <property type="entry name" value="Glucose Permease (Domain IIA)"/>
    <property type="match status" value="1"/>
</dbReference>
<dbReference type="InterPro" id="IPR016047">
    <property type="entry name" value="M23ase_b-sheet_dom"/>
</dbReference>
<evidence type="ECO:0000256" key="2">
    <source>
        <dbReference type="SAM" id="MobiDB-lite"/>
    </source>
</evidence>
<keyword evidence="5" id="KW-1185">Reference proteome</keyword>
<comment type="similarity">
    <text evidence="1">Belongs to the E.coli NlpD/Haemophilus LppB family.</text>
</comment>
<dbReference type="Gene3D" id="3.10.350.10">
    <property type="entry name" value="LysM domain"/>
    <property type="match status" value="2"/>
</dbReference>
<dbReference type="PANTHER" id="PTHR21666">
    <property type="entry name" value="PEPTIDASE-RELATED"/>
    <property type="match status" value="1"/>
</dbReference>
<feature type="compositionally biased region" description="Low complexity" evidence="2">
    <location>
        <begin position="326"/>
        <end position="405"/>
    </location>
</feature>
<feature type="domain" description="LysM" evidence="3">
    <location>
        <begin position="152"/>
        <end position="196"/>
    </location>
</feature>
<dbReference type="Pfam" id="PF01551">
    <property type="entry name" value="Peptidase_M23"/>
    <property type="match status" value="1"/>
</dbReference>
<dbReference type="EMBL" id="BMIQ01000001">
    <property type="protein sequence ID" value="GGD87154.1"/>
    <property type="molecule type" value="Genomic_DNA"/>
</dbReference>
<evidence type="ECO:0000259" key="3">
    <source>
        <dbReference type="PROSITE" id="PS51782"/>
    </source>
</evidence>
<dbReference type="GO" id="GO:0004222">
    <property type="term" value="F:metalloendopeptidase activity"/>
    <property type="evidence" value="ECO:0007669"/>
    <property type="project" value="TreeGrafter"/>
</dbReference>
<gene>
    <name evidence="4" type="ORF">GCM10011390_02290</name>
</gene>
<dbReference type="RefSeq" id="WP_210318246.1">
    <property type="nucleotide sequence ID" value="NZ_BMIQ01000001.1"/>
</dbReference>
<proteinExistence type="inferred from homology"/>
<organism evidence="4 5">
    <name type="scientific">Aureimonas endophytica</name>
    <dbReference type="NCBI Taxonomy" id="2027858"/>
    <lineage>
        <taxon>Bacteria</taxon>
        <taxon>Pseudomonadati</taxon>
        <taxon>Pseudomonadota</taxon>
        <taxon>Alphaproteobacteria</taxon>
        <taxon>Hyphomicrobiales</taxon>
        <taxon>Aurantimonadaceae</taxon>
        <taxon>Aureimonas</taxon>
    </lineage>
</organism>
<dbReference type="SUPFAM" id="SSF54106">
    <property type="entry name" value="LysM domain"/>
    <property type="match status" value="2"/>
</dbReference>
<name>A0A917E0B4_9HYPH</name>
<feature type="domain" description="LysM" evidence="3">
    <location>
        <begin position="242"/>
        <end position="285"/>
    </location>
</feature>
<dbReference type="AlphaFoldDB" id="A0A917E0B4"/>
<feature type="region of interest" description="Disordered" evidence="2">
    <location>
        <begin position="289"/>
        <end position="419"/>
    </location>
</feature>
<dbReference type="PROSITE" id="PS51782">
    <property type="entry name" value="LYSM"/>
    <property type="match status" value="2"/>
</dbReference>
<sequence>MRIEVLRSDRLRLVRTVAVVALTALGAGCSADVARFDDGFYTGAVPGKPMPQAAVGSASAYPSSIDETRTGSVGGARSALYSGAAAASTPSYPQVARQDAPIQRSMLAPPSAAASAPAEPPHTYASAAPAVADAPVRAAPSAMKAGWNKTSNTVTLREGETLETISNRYGVPVKAIVAANGLASAADVAPGQAIAIPTYSYGDKPGAAPAMATAGAGAEPRTLGAPPQTLRAPSKMAAATPGRITVEPGDTLTAVARRAGVSVAELRAANGMTDDTVRLGQKLVLPGGAAEPRRVASIDPRDGSEPRSAVKPAAKAVAEAAEKQPKPYQAPQPAKTAEAAKPAAPHAKAPAAADATQPAAATPPAKPAVAEAKPAKTAPAAKPAAEAAPAATVAEAPAAPATTVADETEKQASAAAPAGTGIDQFRWPVQGRVLKRFGEKDGARRSDGLDISVPRGTAVKAAENGVVIYAGDGLKEFGNTVLVKHDNGLVTVYGHADDLKVKRGETVKRGQEIATAGMSGDAQSPMLHFEVRKNSAPVDPGKYLQ</sequence>
<dbReference type="InterPro" id="IPR036779">
    <property type="entry name" value="LysM_dom_sf"/>
</dbReference>
<dbReference type="Proteomes" id="UP000644699">
    <property type="component" value="Unassembled WGS sequence"/>
</dbReference>
<dbReference type="InterPro" id="IPR018392">
    <property type="entry name" value="LysM"/>
</dbReference>
<dbReference type="CDD" id="cd00118">
    <property type="entry name" value="LysM"/>
    <property type="match status" value="2"/>
</dbReference>
<dbReference type="CDD" id="cd12797">
    <property type="entry name" value="M23_peptidase"/>
    <property type="match status" value="1"/>
</dbReference>
<feature type="compositionally biased region" description="Basic and acidic residues" evidence="2">
    <location>
        <begin position="291"/>
        <end position="305"/>
    </location>
</feature>
<dbReference type="PANTHER" id="PTHR21666:SF263">
    <property type="entry name" value="MUREIN HYDROLASE ACTIVATOR NLPD"/>
    <property type="match status" value="1"/>
</dbReference>
<comment type="caution">
    <text evidence="4">The sequence shown here is derived from an EMBL/GenBank/DDBJ whole genome shotgun (WGS) entry which is preliminary data.</text>
</comment>
<evidence type="ECO:0000256" key="1">
    <source>
        <dbReference type="ARBA" id="ARBA00038420"/>
    </source>
</evidence>
<reference evidence="4" key="1">
    <citation type="journal article" date="2014" name="Int. J. Syst. Evol. Microbiol.">
        <title>Complete genome sequence of Corynebacterium casei LMG S-19264T (=DSM 44701T), isolated from a smear-ripened cheese.</title>
        <authorList>
            <consortium name="US DOE Joint Genome Institute (JGI-PGF)"/>
            <person name="Walter F."/>
            <person name="Albersmeier A."/>
            <person name="Kalinowski J."/>
            <person name="Ruckert C."/>
        </authorList>
    </citation>
    <scope>NUCLEOTIDE SEQUENCE</scope>
    <source>
        <strain evidence="4">CGMCC 1.15367</strain>
    </source>
</reference>
<evidence type="ECO:0000313" key="5">
    <source>
        <dbReference type="Proteomes" id="UP000644699"/>
    </source>
</evidence>
<dbReference type="InterPro" id="IPR011055">
    <property type="entry name" value="Dup_hybrid_motif"/>
</dbReference>
<dbReference type="InterPro" id="IPR050570">
    <property type="entry name" value="Cell_wall_metabolism_enzyme"/>
</dbReference>
<feature type="compositionally biased region" description="Low complexity" evidence="2">
    <location>
        <begin position="309"/>
        <end position="319"/>
    </location>
</feature>